<reference evidence="1 2" key="1">
    <citation type="submission" date="2016-11" db="EMBL/GenBank/DDBJ databases">
        <title>The macronuclear genome of Stentor coeruleus: a giant cell with tiny introns.</title>
        <authorList>
            <person name="Slabodnick M."/>
            <person name="Ruby J.G."/>
            <person name="Reiff S.B."/>
            <person name="Swart E.C."/>
            <person name="Gosai S."/>
            <person name="Prabakaran S."/>
            <person name="Witkowska E."/>
            <person name="Larue G.E."/>
            <person name="Fisher S."/>
            <person name="Freeman R.M."/>
            <person name="Gunawardena J."/>
            <person name="Chu W."/>
            <person name="Stover N.A."/>
            <person name="Gregory B.D."/>
            <person name="Nowacki M."/>
            <person name="Derisi J."/>
            <person name="Roy S.W."/>
            <person name="Marshall W.F."/>
            <person name="Sood P."/>
        </authorList>
    </citation>
    <scope>NUCLEOTIDE SEQUENCE [LARGE SCALE GENOMIC DNA]</scope>
    <source>
        <strain evidence="1">WM001</strain>
    </source>
</reference>
<name>A0A1R2AV47_9CILI</name>
<proteinExistence type="predicted"/>
<dbReference type="EMBL" id="MPUH01001337">
    <property type="protein sequence ID" value="OMJ68393.1"/>
    <property type="molecule type" value="Genomic_DNA"/>
</dbReference>
<evidence type="ECO:0000313" key="2">
    <source>
        <dbReference type="Proteomes" id="UP000187209"/>
    </source>
</evidence>
<gene>
    <name evidence="1" type="ORF">SteCoe_34162</name>
</gene>
<dbReference type="Proteomes" id="UP000187209">
    <property type="component" value="Unassembled WGS sequence"/>
</dbReference>
<evidence type="ECO:0000313" key="1">
    <source>
        <dbReference type="EMBL" id="OMJ68393.1"/>
    </source>
</evidence>
<sequence length="156" mass="18037">MYDLALWIKIPKSLGTSSVKQVKIYKKSLFILDDVQTKIDKARQTFSETSNISDFEIEVYSRYLSSLTCLLLRNYEDIVNSSLEIIIFALEKTLSQEEKNLKKIRKSLSFCQLVKEECKTGSESKGKYKGLRIEAALEKIDSLQECVLKKYFNNNL</sequence>
<protein>
    <submittedName>
        <fullName evidence="1">Uncharacterized protein</fullName>
    </submittedName>
</protein>
<keyword evidence="2" id="KW-1185">Reference proteome</keyword>
<comment type="caution">
    <text evidence="1">The sequence shown here is derived from an EMBL/GenBank/DDBJ whole genome shotgun (WGS) entry which is preliminary data.</text>
</comment>
<accession>A0A1R2AV47</accession>
<organism evidence="1 2">
    <name type="scientific">Stentor coeruleus</name>
    <dbReference type="NCBI Taxonomy" id="5963"/>
    <lineage>
        <taxon>Eukaryota</taxon>
        <taxon>Sar</taxon>
        <taxon>Alveolata</taxon>
        <taxon>Ciliophora</taxon>
        <taxon>Postciliodesmatophora</taxon>
        <taxon>Heterotrichea</taxon>
        <taxon>Heterotrichida</taxon>
        <taxon>Stentoridae</taxon>
        <taxon>Stentor</taxon>
    </lineage>
</organism>
<dbReference type="AlphaFoldDB" id="A0A1R2AV47"/>